<keyword evidence="3" id="KW-1185">Reference proteome</keyword>
<dbReference type="InterPro" id="IPR036397">
    <property type="entry name" value="RNaseH_sf"/>
</dbReference>
<protein>
    <recommendedName>
        <fullName evidence="1">RNase H type-1 domain-containing protein</fullName>
    </recommendedName>
</protein>
<dbReference type="PANTHER" id="PTHR33033">
    <property type="entry name" value="POLYNUCLEOTIDYL TRANSFERASE, RIBONUCLEASE H-LIKE SUPERFAMILY PROTEIN-RELATED"/>
    <property type="match status" value="1"/>
</dbReference>
<dbReference type="GO" id="GO:0004523">
    <property type="term" value="F:RNA-DNA hybrid ribonuclease activity"/>
    <property type="evidence" value="ECO:0007669"/>
    <property type="project" value="InterPro"/>
</dbReference>
<dbReference type="Gene3D" id="3.30.420.10">
    <property type="entry name" value="Ribonuclease H-like superfamily/Ribonuclease H"/>
    <property type="match status" value="1"/>
</dbReference>
<dbReference type="SUPFAM" id="SSF53098">
    <property type="entry name" value="Ribonuclease H-like"/>
    <property type="match status" value="1"/>
</dbReference>
<dbReference type="InterPro" id="IPR044730">
    <property type="entry name" value="RNase_H-like_dom_plant"/>
</dbReference>
<dbReference type="Proteomes" id="UP001064489">
    <property type="component" value="Chromosome 4"/>
</dbReference>
<dbReference type="Pfam" id="PF13456">
    <property type="entry name" value="RVT_3"/>
    <property type="match status" value="1"/>
</dbReference>
<evidence type="ECO:0000313" key="3">
    <source>
        <dbReference type="Proteomes" id="UP001064489"/>
    </source>
</evidence>
<dbReference type="PANTHER" id="PTHR33033:SF83">
    <property type="entry name" value="REVERSE TRANSCRIPTASE-LIKE PROTEIN"/>
    <property type="match status" value="1"/>
</dbReference>
<organism evidence="2 3">
    <name type="scientific">Acer negundo</name>
    <name type="common">Box elder</name>
    <dbReference type="NCBI Taxonomy" id="4023"/>
    <lineage>
        <taxon>Eukaryota</taxon>
        <taxon>Viridiplantae</taxon>
        <taxon>Streptophyta</taxon>
        <taxon>Embryophyta</taxon>
        <taxon>Tracheophyta</taxon>
        <taxon>Spermatophyta</taxon>
        <taxon>Magnoliopsida</taxon>
        <taxon>eudicotyledons</taxon>
        <taxon>Gunneridae</taxon>
        <taxon>Pentapetalae</taxon>
        <taxon>rosids</taxon>
        <taxon>malvids</taxon>
        <taxon>Sapindales</taxon>
        <taxon>Sapindaceae</taxon>
        <taxon>Hippocastanoideae</taxon>
        <taxon>Acereae</taxon>
        <taxon>Acer</taxon>
    </lineage>
</organism>
<dbReference type="AlphaFoldDB" id="A0AAD5J0E5"/>
<dbReference type="CDD" id="cd06222">
    <property type="entry name" value="RNase_H_like"/>
    <property type="match status" value="1"/>
</dbReference>
<evidence type="ECO:0000259" key="1">
    <source>
        <dbReference type="Pfam" id="PF13456"/>
    </source>
</evidence>
<comment type="caution">
    <text evidence="2">The sequence shown here is derived from an EMBL/GenBank/DDBJ whole genome shotgun (WGS) entry which is preliminary data.</text>
</comment>
<sequence>MALDMVKFRLVWWFKYFGRGSKDDVTMLLLDVEGRCVDIKFDRIINVCSWAPSPVIDLSFNVDGSVRGSPSMAGIGGVLREAGGKILCLFPLHVEVVNLITTEVLAIHIACSLISSLRQFDGRFLTILSDSSLAVSWINGDGFGRLGLVHLVYNIKQFFSSRIIASIKYMPRGFNSLADSLAKADVDL</sequence>
<proteinExistence type="predicted"/>
<name>A0AAD5J0E5_ACENE</name>
<dbReference type="EMBL" id="JAJSOW010000101">
    <property type="protein sequence ID" value="KAI9181307.1"/>
    <property type="molecule type" value="Genomic_DNA"/>
</dbReference>
<reference evidence="2" key="1">
    <citation type="journal article" date="2022" name="Plant J.">
        <title>Strategies of tolerance reflected in two North American maple genomes.</title>
        <authorList>
            <person name="McEvoy S.L."/>
            <person name="Sezen U.U."/>
            <person name="Trouern-Trend A."/>
            <person name="McMahon S.M."/>
            <person name="Schaberg P.G."/>
            <person name="Yang J."/>
            <person name="Wegrzyn J.L."/>
            <person name="Swenson N.G."/>
        </authorList>
    </citation>
    <scope>NUCLEOTIDE SEQUENCE</scope>
    <source>
        <strain evidence="2">91603</strain>
    </source>
</reference>
<feature type="domain" description="RNase H type-1" evidence="1">
    <location>
        <begin position="61"/>
        <end position="183"/>
    </location>
</feature>
<dbReference type="InterPro" id="IPR002156">
    <property type="entry name" value="RNaseH_domain"/>
</dbReference>
<dbReference type="InterPro" id="IPR012337">
    <property type="entry name" value="RNaseH-like_sf"/>
</dbReference>
<evidence type="ECO:0000313" key="2">
    <source>
        <dbReference type="EMBL" id="KAI9181307.1"/>
    </source>
</evidence>
<dbReference type="GO" id="GO:0003676">
    <property type="term" value="F:nucleic acid binding"/>
    <property type="evidence" value="ECO:0007669"/>
    <property type="project" value="InterPro"/>
</dbReference>
<reference evidence="2" key="2">
    <citation type="submission" date="2023-02" db="EMBL/GenBank/DDBJ databases">
        <authorList>
            <person name="Swenson N.G."/>
            <person name="Wegrzyn J.L."/>
            <person name="Mcevoy S.L."/>
        </authorList>
    </citation>
    <scope>NUCLEOTIDE SEQUENCE</scope>
    <source>
        <strain evidence="2">91603</strain>
        <tissue evidence="2">Leaf</tissue>
    </source>
</reference>
<gene>
    <name evidence="2" type="ORF">LWI28_013636</name>
</gene>
<accession>A0AAD5J0E5</accession>